<evidence type="ECO:0000313" key="2">
    <source>
        <dbReference type="Proteomes" id="UP000807825"/>
    </source>
</evidence>
<dbReference type="Proteomes" id="UP000807825">
    <property type="component" value="Unassembled WGS sequence"/>
</dbReference>
<evidence type="ECO:0000313" key="1">
    <source>
        <dbReference type="EMBL" id="MBI5252745.1"/>
    </source>
</evidence>
<gene>
    <name evidence="1" type="ORF">HY912_24885</name>
</gene>
<sequence length="276" mass="31662">MLWRRLWRKELRMVWRLKKDARSSFLVGTAHFSPHSFRKCLTRLIMESEAALFEGPLDPSSMERVVAAGIQEQNANHFLNELDAKTLSTIAKVLGPEAPRLAAFHALQPVLEPKTFLDGTIGTMKPWMAFFAIYTAYLRKNGWKHSVDMEAYQIANELGKKVVFMETIEEQIQVLESLSCQQMTDFLRRIDSWHSYTGDFMRWYLDGNLATIAGNPYGFPTRNPHVIDRRDAIFCEKMQEYLERGRAAVFVGVPHVVGVSRILAAEGYAVEKDCRI</sequence>
<dbReference type="EMBL" id="JACRDE010000646">
    <property type="protein sequence ID" value="MBI5252745.1"/>
    <property type="molecule type" value="Genomic_DNA"/>
</dbReference>
<organism evidence="1 2">
    <name type="scientific">Desulfomonile tiedjei</name>
    <dbReference type="NCBI Taxonomy" id="2358"/>
    <lineage>
        <taxon>Bacteria</taxon>
        <taxon>Pseudomonadati</taxon>
        <taxon>Thermodesulfobacteriota</taxon>
        <taxon>Desulfomonilia</taxon>
        <taxon>Desulfomonilales</taxon>
        <taxon>Desulfomonilaceae</taxon>
        <taxon>Desulfomonile</taxon>
    </lineage>
</organism>
<accession>A0A9D6V8W8</accession>
<dbReference type="CDD" id="cd14789">
    <property type="entry name" value="Tiki"/>
    <property type="match status" value="1"/>
</dbReference>
<comment type="caution">
    <text evidence="1">The sequence shown here is derived from an EMBL/GenBank/DDBJ whole genome shotgun (WGS) entry which is preliminary data.</text>
</comment>
<proteinExistence type="predicted"/>
<name>A0A9D6V8W8_9BACT</name>
<reference evidence="1" key="1">
    <citation type="submission" date="2020-07" db="EMBL/GenBank/DDBJ databases">
        <title>Huge and variable diversity of episymbiotic CPR bacteria and DPANN archaea in groundwater ecosystems.</title>
        <authorList>
            <person name="He C.Y."/>
            <person name="Keren R."/>
            <person name="Whittaker M."/>
            <person name="Farag I.F."/>
            <person name="Doudna J."/>
            <person name="Cate J.H.D."/>
            <person name="Banfield J.F."/>
        </authorList>
    </citation>
    <scope>NUCLEOTIDE SEQUENCE</scope>
    <source>
        <strain evidence="1">NC_groundwater_1664_Pr3_B-0.1um_52_9</strain>
    </source>
</reference>
<dbReference type="InterPro" id="IPR002816">
    <property type="entry name" value="TraB/PrgY/GumN_fam"/>
</dbReference>
<dbReference type="Pfam" id="PF01963">
    <property type="entry name" value="TraB_PrgY_gumN"/>
    <property type="match status" value="1"/>
</dbReference>
<protein>
    <submittedName>
        <fullName evidence="1">TraB/GumN family protein</fullName>
    </submittedName>
</protein>
<dbReference type="AlphaFoldDB" id="A0A9D6V8W8"/>